<keyword evidence="3" id="KW-1185">Reference proteome</keyword>
<dbReference type="InterPro" id="IPR021005">
    <property type="entry name" value="Znf_CGNR"/>
</dbReference>
<dbReference type="SUPFAM" id="SSF160904">
    <property type="entry name" value="Jann2411-like"/>
    <property type="match status" value="1"/>
</dbReference>
<evidence type="ECO:0000313" key="3">
    <source>
        <dbReference type="Proteomes" id="UP000327000"/>
    </source>
</evidence>
<proteinExistence type="predicted"/>
<dbReference type="Proteomes" id="UP000327000">
    <property type="component" value="Unassembled WGS sequence"/>
</dbReference>
<protein>
    <recommendedName>
        <fullName evidence="1">Zinc finger CGNR domain-containing protein</fullName>
    </recommendedName>
</protein>
<comment type="caution">
    <text evidence="2">The sequence shown here is derived from an EMBL/GenBank/DDBJ whole genome shotgun (WGS) entry which is preliminary data.</text>
</comment>
<dbReference type="EMBL" id="VOKX01000069">
    <property type="protein sequence ID" value="KAB7839915.1"/>
    <property type="molecule type" value="Genomic_DNA"/>
</dbReference>
<dbReference type="Gene3D" id="1.10.3300.10">
    <property type="entry name" value="Jann2411-like domain"/>
    <property type="match status" value="1"/>
</dbReference>
<dbReference type="PANTHER" id="PTHR35525">
    <property type="entry name" value="BLL6575 PROTEIN"/>
    <property type="match status" value="1"/>
</dbReference>
<accession>A0A5N5W5Q5</accession>
<evidence type="ECO:0000259" key="1">
    <source>
        <dbReference type="Pfam" id="PF11706"/>
    </source>
</evidence>
<dbReference type="Pfam" id="PF11706">
    <property type="entry name" value="zf-CGNR"/>
    <property type="match status" value="1"/>
</dbReference>
<dbReference type="PANTHER" id="PTHR35525:SF3">
    <property type="entry name" value="BLL6575 PROTEIN"/>
    <property type="match status" value="1"/>
</dbReference>
<name>A0A5N5W5Q5_STRMB</name>
<dbReference type="InterPro" id="IPR010852">
    <property type="entry name" value="ABATE"/>
</dbReference>
<dbReference type="OrthoDB" id="123307at2"/>
<feature type="domain" description="Zinc finger CGNR" evidence="1">
    <location>
        <begin position="143"/>
        <end position="183"/>
    </location>
</feature>
<reference evidence="2 3" key="1">
    <citation type="journal article" date="2019" name="Microb. Cell Fact.">
        <title>Exploring novel herbicidin analogues by transcriptional regulator overexpression and MS/MS molecular networking.</title>
        <authorList>
            <person name="Shi Y."/>
            <person name="Gu R."/>
            <person name="Li Y."/>
            <person name="Wang X."/>
            <person name="Ren W."/>
            <person name="Li X."/>
            <person name="Wang L."/>
            <person name="Xie Y."/>
            <person name="Hong B."/>
        </authorList>
    </citation>
    <scope>NUCLEOTIDE SEQUENCE [LARGE SCALE GENOMIC DNA]</scope>
    <source>
        <strain evidence="2 3">US-43</strain>
    </source>
</reference>
<sequence length="187" mass="20513">MPAEEHPAFRFDLGATWLDFLATKGRTFGARPVERIATAERLGDWLERAELAPVRPPEPADVTRAQVLRENLRLLALPVVEGGAPPAGAVEETARFLAEQPDPVRLAVAGRLLREPPVDTGAALARIVRQAVDHLTGPQRGTLAVCPEHDCRGLFTNPSGRRRWCPAPACASRGRVRALRERRRAET</sequence>
<organism evidence="2 3">
    <name type="scientific">Streptomyces mobaraensis</name>
    <name type="common">Streptoverticillium mobaraense</name>
    <dbReference type="NCBI Taxonomy" id="35621"/>
    <lineage>
        <taxon>Bacteria</taxon>
        <taxon>Bacillati</taxon>
        <taxon>Actinomycetota</taxon>
        <taxon>Actinomycetes</taxon>
        <taxon>Kitasatosporales</taxon>
        <taxon>Streptomycetaceae</taxon>
        <taxon>Streptomyces</taxon>
    </lineage>
</organism>
<dbReference type="AlphaFoldDB" id="A0A5N5W5Q5"/>
<gene>
    <name evidence="2" type="ORF">FRZ00_20560</name>
</gene>
<dbReference type="RefSeq" id="WP_004944152.1">
    <property type="nucleotide sequence ID" value="NZ_VOKX01000069.1"/>
</dbReference>
<evidence type="ECO:0000313" key="2">
    <source>
        <dbReference type="EMBL" id="KAB7839915.1"/>
    </source>
</evidence>
<dbReference type="InterPro" id="IPR023286">
    <property type="entry name" value="ABATE_dom_sf"/>
</dbReference>
<dbReference type="Pfam" id="PF07336">
    <property type="entry name" value="ABATE"/>
    <property type="match status" value="1"/>
</dbReference>